<feature type="region of interest" description="Disordered" evidence="1">
    <location>
        <begin position="1"/>
        <end position="96"/>
    </location>
</feature>
<name>V4B3L2_LOTGI</name>
<dbReference type="OrthoDB" id="8961796at2759"/>
<gene>
    <name evidence="2" type="ORF">LOTGIDRAFT_156198</name>
</gene>
<keyword evidence="3" id="KW-1185">Reference proteome</keyword>
<dbReference type="RefSeq" id="XP_009044462.1">
    <property type="nucleotide sequence ID" value="XM_009046214.1"/>
</dbReference>
<dbReference type="OMA" id="PAVHIQK"/>
<dbReference type="AlphaFoldDB" id="V4B3L2"/>
<dbReference type="KEGG" id="lgi:LOTGIDRAFT_156198"/>
<feature type="compositionally biased region" description="Polar residues" evidence="1">
    <location>
        <begin position="287"/>
        <end position="303"/>
    </location>
</feature>
<dbReference type="GeneID" id="20236960"/>
<sequence>MAEKTVDQSKAAPSKSQTNNQSASDSGIQEDGESKVSSDGQKIPGDAIPKKRSTFKITSVTTTHTTPNSRGGSGDLTADVDGDSIDDLDESHTEDFSSDIYDVSRATDLDQDVLLTPEEVIAKEKPSDNQSRFKVVKIETKEPFRRGRWYCHDFLDPENKTEKQSEEITVHSGNSSAGNSVHYVHGVDDPSKNPLLAGGTGTVNTSSGGSNEGSIPGQTETFVPIHPAPHASQPVPQVSHMQSQRQSTPGLPGNDTSNPSPVPSNLPSGHPVSGVTSVQSGVGQNPPGHQNSSQNLPNINAQSVPHMPQSMTKAGEGQNVAGQTAGHGQTGANPGQSAMQGSHYTDPKSFNSQQPYSMTNVPMPGQAPQSLVKPLNQAGGAPNVDSGAPQSQSAMTSNVPVTTKQPAGQSTNLSAPKSQSSVPGTISSGNLSGMQGQDKPNESRGIASSTPRRASMVEGMRMTEELQNLVNDHPGIPELLSAVSGRESPAKELKEESERRSLVQMGH</sequence>
<dbReference type="GO" id="GO:0005634">
    <property type="term" value="C:nucleus"/>
    <property type="evidence" value="ECO:0007669"/>
    <property type="project" value="TreeGrafter"/>
</dbReference>
<dbReference type="STRING" id="225164.V4B3L2"/>
<feature type="compositionally biased region" description="Polar residues" evidence="1">
    <location>
        <begin position="14"/>
        <end position="27"/>
    </location>
</feature>
<feature type="compositionally biased region" description="Low complexity" evidence="1">
    <location>
        <begin position="321"/>
        <end position="332"/>
    </location>
</feature>
<proteinExistence type="predicted"/>
<feature type="compositionally biased region" description="Basic and acidic residues" evidence="1">
    <location>
        <begin position="488"/>
        <end position="501"/>
    </location>
</feature>
<organism evidence="2 3">
    <name type="scientific">Lottia gigantea</name>
    <name type="common">Giant owl limpet</name>
    <dbReference type="NCBI Taxonomy" id="225164"/>
    <lineage>
        <taxon>Eukaryota</taxon>
        <taxon>Metazoa</taxon>
        <taxon>Spiralia</taxon>
        <taxon>Lophotrochozoa</taxon>
        <taxon>Mollusca</taxon>
        <taxon>Gastropoda</taxon>
        <taxon>Patellogastropoda</taxon>
        <taxon>Lottioidea</taxon>
        <taxon>Lottiidae</taxon>
        <taxon>Lottia</taxon>
    </lineage>
</organism>
<dbReference type="PANTHER" id="PTHR46745">
    <property type="entry name" value="TSC22 DOMAIN FAMILY PROTEIN 1"/>
    <property type="match status" value="1"/>
</dbReference>
<reference evidence="2 3" key="1">
    <citation type="journal article" date="2013" name="Nature">
        <title>Insights into bilaterian evolution from three spiralian genomes.</title>
        <authorList>
            <person name="Simakov O."/>
            <person name="Marletaz F."/>
            <person name="Cho S.J."/>
            <person name="Edsinger-Gonzales E."/>
            <person name="Havlak P."/>
            <person name="Hellsten U."/>
            <person name="Kuo D.H."/>
            <person name="Larsson T."/>
            <person name="Lv J."/>
            <person name="Arendt D."/>
            <person name="Savage R."/>
            <person name="Osoegawa K."/>
            <person name="de Jong P."/>
            <person name="Grimwood J."/>
            <person name="Chapman J.A."/>
            <person name="Shapiro H."/>
            <person name="Aerts A."/>
            <person name="Otillar R.P."/>
            <person name="Terry A.Y."/>
            <person name="Boore J.L."/>
            <person name="Grigoriev I.V."/>
            <person name="Lindberg D.R."/>
            <person name="Seaver E.C."/>
            <person name="Weisblat D.A."/>
            <person name="Putnam N.H."/>
            <person name="Rokhsar D.S."/>
        </authorList>
    </citation>
    <scope>NUCLEOTIDE SEQUENCE [LARGE SCALE GENOMIC DNA]</scope>
</reference>
<dbReference type="GO" id="GO:0005829">
    <property type="term" value="C:cytosol"/>
    <property type="evidence" value="ECO:0007669"/>
    <property type="project" value="TreeGrafter"/>
</dbReference>
<feature type="compositionally biased region" description="Low complexity" evidence="1">
    <location>
        <begin position="257"/>
        <end position="284"/>
    </location>
</feature>
<feature type="compositionally biased region" description="Acidic residues" evidence="1">
    <location>
        <begin position="78"/>
        <end position="89"/>
    </location>
</feature>
<protein>
    <submittedName>
        <fullName evidence="2">Uncharacterized protein</fullName>
    </submittedName>
</protein>
<evidence type="ECO:0000256" key="1">
    <source>
        <dbReference type="SAM" id="MobiDB-lite"/>
    </source>
</evidence>
<feature type="compositionally biased region" description="Low complexity" evidence="1">
    <location>
        <begin position="55"/>
        <end position="66"/>
    </location>
</feature>
<feature type="compositionally biased region" description="Low complexity" evidence="1">
    <location>
        <begin position="202"/>
        <end position="214"/>
    </location>
</feature>
<dbReference type="CTD" id="20236960"/>
<feature type="region of interest" description="Disordered" evidence="1">
    <location>
        <begin position="160"/>
        <end position="456"/>
    </location>
</feature>
<dbReference type="GO" id="GO:0008284">
    <property type="term" value="P:positive regulation of cell population proliferation"/>
    <property type="evidence" value="ECO:0007669"/>
    <property type="project" value="TreeGrafter"/>
</dbReference>
<feature type="compositionally biased region" description="Polar residues" evidence="1">
    <location>
        <begin position="234"/>
        <end position="249"/>
    </location>
</feature>
<feature type="compositionally biased region" description="Polar residues" evidence="1">
    <location>
        <begin position="333"/>
        <end position="360"/>
    </location>
</feature>
<dbReference type="GO" id="GO:0043066">
    <property type="term" value="P:negative regulation of apoptotic process"/>
    <property type="evidence" value="ECO:0007669"/>
    <property type="project" value="TreeGrafter"/>
</dbReference>
<dbReference type="EMBL" id="KB199651">
    <property type="protein sequence ID" value="ESP04953.1"/>
    <property type="molecule type" value="Genomic_DNA"/>
</dbReference>
<accession>V4B3L2</accession>
<feature type="compositionally biased region" description="Polar residues" evidence="1">
    <location>
        <begin position="388"/>
        <end position="435"/>
    </location>
</feature>
<dbReference type="Proteomes" id="UP000030746">
    <property type="component" value="Unassembled WGS sequence"/>
</dbReference>
<dbReference type="HOGENOM" id="CLU_537803_0_0_1"/>
<feature type="region of interest" description="Disordered" evidence="1">
    <location>
        <begin position="477"/>
        <end position="507"/>
    </location>
</feature>
<feature type="compositionally biased region" description="Basic and acidic residues" evidence="1">
    <location>
        <begin position="160"/>
        <end position="169"/>
    </location>
</feature>
<evidence type="ECO:0000313" key="2">
    <source>
        <dbReference type="EMBL" id="ESP04953.1"/>
    </source>
</evidence>
<dbReference type="PANTHER" id="PTHR46745:SF1">
    <property type="entry name" value="TSC22 DOMAIN FAMILY PROTEIN 1"/>
    <property type="match status" value="1"/>
</dbReference>
<evidence type="ECO:0000313" key="3">
    <source>
        <dbReference type="Proteomes" id="UP000030746"/>
    </source>
</evidence>